<dbReference type="InterPro" id="IPR039600">
    <property type="entry name" value="TANGO6/Rtp1"/>
</dbReference>
<feature type="domain" description="RNA polymerase II assembly factor Rtp1 C-terminal" evidence="3">
    <location>
        <begin position="998"/>
        <end position="1027"/>
    </location>
</feature>
<dbReference type="EMBL" id="MU004237">
    <property type="protein sequence ID" value="KAF2667929.1"/>
    <property type="molecule type" value="Genomic_DNA"/>
</dbReference>
<dbReference type="Pfam" id="PF23565">
    <property type="entry name" value="ARM_TANGO6"/>
    <property type="match status" value="1"/>
</dbReference>
<feature type="domain" description="RNA polymerase II assembly factor Rtp1 C-terminal" evidence="4">
    <location>
        <begin position="710"/>
        <end position="814"/>
    </location>
</feature>
<name>A0A6A6U6Q6_9PEZI</name>
<feature type="domain" description="TANGO6 HEAT repeat" evidence="5">
    <location>
        <begin position="276"/>
        <end position="506"/>
    </location>
</feature>
<evidence type="ECO:0000256" key="1">
    <source>
        <dbReference type="ARBA" id="ARBA00005724"/>
    </source>
</evidence>
<dbReference type="InterPro" id="IPR057407">
    <property type="entry name" value="HEAT_TANGO6"/>
</dbReference>
<feature type="region of interest" description="Disordered" evidence="2">
    <location>
        <begin position="1055"/>
        <end position="1075"/>
    </location>
</feature>
<dbReference type="InterPro" id="IPR019451">
    <property type="entry name" value="Rtp1_C1"/>
</dbReference>
<dbReference type="InterPro" id="IPR019414">
    <property type="entry name" value="Rtp1_C2"/>
</dbReference>
<sequence length="1075" mass="118314">MSRTEALDSVLGQATAFIDPALIKKASSPPTKISAAHAILSSEGRSLSPDGGQEVVRRAIQYLKDIHNAVGSGADDSAASASMRDLDMSLLNTVSNLLDFILLEGMYPSLAFGVGFPQELLAKTRLCTKFAGNLPDLGILDDVMTCLNDLAFGANVGIHSEVANRIYNDVLAANSDLAFNPSRSETCRELAATFLDKTLERVNTDGLYQILTALIKPQAPGWLRMNLSRYLSVIPLRPEGVRGAIRFIMIQNYTEEPSSKAGSEPLKDGIILTPEAMSQATRILTSVPSSVSVDEYYTRIAPQLLDLLSGTEGPEFAKAAAFIIANGILHKKNIGAPGTIGWTLFVTPLQNAINPLKETAEPEQGSDPVLGMLVSESRLASSLQSLHALVDVHPNPSLTGRLVRPLILPIWELSCMDFATPHRAATTSLAKLILRLFLRRCGNLNHIILLSKNLIWDDEHEWVFGMGSEGGIAVRVCRQDYTLSAIEKISMRTSRAKQLVELLEQSSLEPQLFSEFLVHLLSSQLLKPSQTMIAAEQDPFLALGENQLIQALMQRDDGMLLERPTQIFTVINQVLLENIAAIREAQQALRDVESASLQGLSNIVNQAQREGNILSKVEREERDDMVATTISLLNQLLPSQLEQMDQQSQDCLSEISTNLESLQHLGKKELSTSTKASLAVAVSNISLALHSKAPVADAKINILSPETLHRIKSSLTSKYPPDRAEAVQRLGILLATPDMQYDVPTIAILLLEVITKDPEEFVYLAAIKVLSNLASSPNASYAVRTYTDAFQDQKETNSLDARLRVAESLIGFVESPVKSEPGLFLRMAEVCLAVAGRRGIRTKELKERAKAERLEKTKQRRAEREWGGEIPDLSTDAAEDDEMDEDARRLELQRLEVVQDILKKWEDSDNSEDPRIRTSALAILSSTFEHVASDMTNEIINSTADVVLAILTIEEGQANAMLRRGAVLVLMAHLRALDRATDNHMAIAGLEGVKWIELKKVLRWAMNSDEDDIVRDQAKTVLESLENFRMRQLLDAGQGDLGNMTSDFTLKHLEGLHVNPERPSEGQKSRIQVLE</sequence>
<dbReference type="SUPFAM" id="SSF48371">
    <property type="entry name" value="ARM repeat"/>
    <property type="match status" value="1"/>
</dbReference>
<evidence type="ECO:0000259" key="3">
    <source>
        <dbReference type="Pfam" id="PF10304"/>
    </source>
</evidence>
<feature type="compositionally biased region" description="Basic and acidic residues" evidence="2">
    <location>
        <begin position="1055"/>
        <end position="1068"/>
    </location>
</feature>
<dbReference type="Pfam" id="PF10363">
    <property type="entry name" value="RTP1_C1"/>
    <property type="match status" value="1"/>
</dbReference>
<evidence type="ECO:0000313" key="7">
    <source>
        <dbReference type="Proteomes" id="UP000799302"/>
    </source>
</evidence>
<accession>A0A6A6U6Q6</accession>
<dbReference type="AlphaFoldDB" id="A0A6A6U6Q6"/>
<dbReference type="OrthoDB" id="39591at2759"/>
<evidence type="ECO:0000256" key="2">
    <source>
        <dbReference type="SAM" id="MobiDB-lite"/>
    </source>
</evidence>
<dbReference type="PANTHER" id="PTHR20959:SF1">
    <property type="entry name" value="TRANSPORT AND GOLGI ORGANIZATION PROTEIN 6 HOMOLOG"/>
    <property type="match status" value="1"/>
</dbReference>
<organism evidence="6 7">
    <name type="scientific">Microthyrium microscopicum</name>
    <dbReference type="NCBI Taxonomy" id="703497"/>
    <lineage>
        <taxon>Eukaryota</taxon>
        <taxon>Fungi</taxon>
        <taxon>Dikarya</taxon>
        <taxon>Ascomycota</taxon>
        <taxon>Pezizomycotina</taxon>
        <taxon>Dothideomycetes</taxon>
        <taxon>Dothideomycetes incertae sedis</taxon>
        <taxon>Microthyriales</taxon>
        <taxon>Microthyriaceae</taxon>
        <taxon>Microthyrium</taxon>
    </lineage>
</organism>
<protein>
    <recommendedName>
        <fullName evidence="8">Protein required for cell viability</fullName>
    </recommendedName>
</protein>
<keyword evidence="7" id="KW-1185">Reference proteome</keyword>
<reference evidence="6" key="1">
    <citation type="journal article" date="2020" name="Stud. Mycol.">
        <title>101 Dothideomycetes genomes: a test case for predicting lifestyles and emergence of pathogens.</title>
        <authorList>
            <person name="Haridas S."/>
            <person name="Albert R."/>
            <person name="Binder M."/>
            <person name="Bloem J."/>
            <person name="Labutti K."/>
            <person name="Salamov A."/>
            <person name="Andreopoulos B."/>
            <person name="Baker S."/>
            <person name="Barry K."/>
            <person name="Bills G."/>
            <person name="Bluhm B."/>
            <person name="Cannon C."/>
            <person name="Castanera R."/>
            <person name="Culley D."/>
            <person name="Daum C."/>
            <person name="Ezra D."/>
            <person name="Gonzalez J."/>
            <person name="Henrissat B."/>
            <person name="Kuo A."/>
            <person name="Liang C."/>
            <person name="Lipzen A."/>
            <person name="Lutzoni F."/>
            <person name="Magnuson J."/>
            <person name="Mondo S."/>
            <person name="Nolan M."/>
            <person name="Ohm R."/>
            <person name="Pangilinan J."/>
            <person name="Park H.-J."/>
            <person name="Ramirez L."/>
            <person name="Alfaro M."/>
            <person name="Sun H."/>
            <person name="Tritt A."/>
            <person name="Yoshinaga Y."/>
            <person name="Zwiers L.-H."/>
            <person name="Turgeon B."/>
            <person name="Goodwin S."/>
            <person name="Spatafora J."/>
            <person name="Crous P."/>
            <person name="Grigoriev I."/>
        </authorList>
    </citation>
    <scope>NUCLEOTIDE SEQUENCE</scope>
    <source>
        <strain evidence="6">CBS 115976</strain>
    </source>
</reference>
<gene>
    <name evidence="6" type="ORF">BT63DRAFT_457231</name>
</gene>
<evidence type="ECO:0000259" key="4">
    <source>
        <dbReference type="Pfam" id="PF10363"/>
    </source>
</evidence>
<evidence type="ECO:0008006" key="8">
    <source>
        <dbReference type="Google" id="ProtNLM"/>
    </source>
</evidence>
<comment type="similarity">
    <text evidence="1">Belongs to the Tango6 family.</text>
</comment>
<evidence type="ECO:0000313" key="6">
    <source>
        <dbReference type="EMBL" id="KAF2667929.1"/>
    </source>
</evidence>
<evidence type="ECO:0000259" key="5">
    <source>
        <dbReference type="Pfam" id="PF23565"/>
    </source>
</evidence>
<feature type="region of interest" description="Disordered" evidence="2">
    <location>
        <begin position="851"/>
        <end position="882"/>
    </location>
</feature>
<proteinExistence type="inferred from homology"/>
<feature type="compositionally biased region" description="Basic and acidic residues" evidence="2">
    <location>
        <begin position="851"/>
        <end position="867"/>
    </location>
</feature>
<dbReference type="PANTHER" id="PTHR20959">
    <property type="entry name" value="TRANSPORT AND GOLGI ORGANIZATION PROTEIN 6 FAMILY MEMBER"/>
    <property type="match status" value="1"/>
</dbReference>
<dbReference type="InterPro" id="IPR016024">
    <property type="entry name" value="ARM-type_fold"/>
</dbReference>
<dbReference type="Proteomes" id="UP000799302">
    <property type="component" value="Unassembled WGS sequence"/>
</dbReference>
<dbReference type="Pfam" id="PF10304">
    <property type="entry name" value="RTP1_C2"/>
    <property type="match status" value="1"/>
</dbReference>
<dbReference type="GO" id="GO:0009306">
    <property type="term" value="P:protein secretion"/>
    <property type="evidence" value="ECO:0007669"/>
    <property type="project" value="TreeGrafter"/>
</dbReference>